<keyword evidence="2" id="KW-0813">Transport</keyword>
<dbReference type="PANTHER" id="PTHR11003">
    <property type="entry name" value="POTASSIUM CHANNEL, SUBFAMILY K"/>
    <property type="match status" value="1"/>
</dbReference>
<feature type="transmembrane region" description="Helical" evidence="9">
    <location>
        <begin position="164"/>
        <end position="184"/>
    </location>
</feature>
<feature type="compositionally biased region" description="Basic residues" evidence="8">
    <location>
        <begin position="23"/>
        <end position="38"/>
    </location>
</feature>
<keyword evidence="5" id="KW-0406">Ion transport</keyword>
<feature type="compositionally biased region" description="Polar residues" evidence="8">
    <location>
        <begin position="1"/>
        <end position="13"/>
    </location>
</feature>
<evidence type="ECO:0000256" key="6">
    <source>
        <dbReference type="ARBA" id="ARBA00023136"/>
    </source>
</evidence>
<dbReference type="EMBL" id="CAJOBI010082402">
    <property type="protein sequence ID" value="CAF4503746.1"/>
    <property type="molecule type" value="Genomic_DNA"/>
</dbReference>
<dbReference type="GO" id="GO:0030322">
    <property type="term" value="P:stabilization of membrane potential"/>
    <property type="evidence" value="ECO:0007669"/>
    <property type="project" value="TreeGrafter"/>
</dbReference>
<evidence type="ECO:0000256" key="1">
    <source>
        <dbReference type="ARBA" id="ARBA00004141"/>
    </source>
</evidence>
<protein>
    <recommendedName>
        <fullName evidence="10">Potassium channel domain-containing protein</fullName>
    </recommendedName>
</protein>
<name>A0A8S2XMV6_9BILA</name>
<evidence type="ECO:0000256" key="8">
    <source>
        <dbReference type="SAM" id="MobiDB-lite"/>
    </source>
</evidence>
<organism evidence="11 12">
    <name type="scientific">Rotaria magnacalcarata</name>
    <dbReference type="NCBI Taxonomy" id="392030"/>
    <lineage>
        <taxon>Eukaryota</taxon>
        <taxon>Metazoa</taxon>
        <taxon>Spiralia</taxon>
        <taxon>Gnathifera</taxon>
        <taxon>Rotifera</taxon>
        <taxon>Eurotatoria</taxon>
        <taxon>Bdelloidea</taxon>
        <taxon>Philodinida</taxon>
        <taxon>Philodinidae</taxon>
        <taxon>Rotaria</taxon>
    </lineage>
</organism>
<dbReference type="InterPro" id="IPR003280">
    <property type="entry name" value="2pore_dom_K_chnl"/>
</dbReference>
<keyword evidence="6 9" id="KW-0472">Membrane</keyword>
<dbReference type="AlphaFoldDB" id="A0A8S2XMV6"/>
<reference evidence="11" key="1">
    <citation type="submission" date="2021-02" db="EMBL/GenBank/DDBJ databases">
        <authorList>
            <person name="Nowell W R."/>
        </authorList>
    </citation>
    <scope>NUCLEOTIDE SEQUENCE</scope>
</reference>
<evidence type="ECO:0000256" key="2">
    <source>
        <dbReference type="ARBA" id="ARBA00022448"/>
    </source>
</evidence>
<dbReference type="Pfam" id="PF07885">
    <property type="entry name" value="Ion_trans_2"/>
    <property type="match status" value="1"/>
</dbReference>
<feature type="transmembrane region" description="Helical" evidence="9">
    <location>
        <begin position="196"/>
        <end position="217"/>
    </location>
</feature>
<evidence type="ECO:0000256" key="4">
    <source>
        <dbReference type="ARBA" id="ARBA00022989"/>
    </source>
</evidence>
<evidence type="ECO:0000259" key="10">
    <source>
        <dbReference type="Pfam" id="PF07885"/>
    </source>
</evidence>
<evidence type="ECO:0000313" key="12">
    <source>
        <dbReference type="Proteomes" id="UP000676336"/>
    </source>
</evidence>
<dbReference type="Proteomes" id="UP000676336">
    <property type="component" value="Unassembled WGS sequence"/>
</dbReference>
<proteinExistence type="predicted"/>
<keyword evidence="4 9" id="KW-1133">Transmembrane helix</keyword>
<feature type="compositionally biased region" description="Basic and acidic residues" evidence="8">
    <location>
        <begin position="55"/>
        <end position="71"/>
    </location>
</feature>
<dbReference type="Gene3D" id="1.10.287.70">
    <property type="match status" value="1"/>
</dbReference>
<dbReference type="InterPro" id="IPR013099">
    <property type="entry name" value="K_chnl_dom"/>
</dbReference>
<evidence type="ECO:0000313" key="11">
    <source>
        <dbReference type="EMBL" id="CAF4503746.1"/>
    </source>
</evidence>
<feature type="region of interest" description="Disordered" evidence="8">
    <location>
        <begin position="1"/>
        <end position="86"/>
    </location>
</feature>
<dbReference type="PANTHER" id="PTHR11003:SF334">
    <property type="entry name" value="FI03418P"/>
    <property type="match status" value="1"/>
</dbReference>
<dbReference type="GO" id="GO:0005886">
    <property type="term" value="C:plasma membrane"/>
    <property type="evidence" value="ECO:0007669"/>
    <property type="project" value="TreeGrafter"/>
</dbReference>
<keyword evidence="3 9" id="KW-0812">Transmembrane</keyword>
<feature type="domain" description="Potassium channel" evidence="10">
    <location>
        <begin position="143"/>
        <end position="221"/>
    </location>
</feature>
<gene>
    <name evidence="11" type="ORF">SMN809_LOCUS35032</name>
</gene>
<dbReference type="SUPFAM" id="SSF81324">
    <property type="entry name" value="Voltage-gated potassium channels"/>
    <property type="match status" value="1"/>
</dbReference>
<accession>A0A8S2XMV6</accession>
<sequence>KKVINNVSSTDENTPAAAAAAKPSRRRFFSRKNNKLKKQVSIEDDTNQNSLNEQTNEKLPHRSKSLKESHSTRSSPPPPDYEQSTINNITPISTTIKWKGDHEFYPMKTALDLANGDFDDEDYDEDDDDDEESVPLLVTVFVIPLYLTLGAILFGIWEQWSFLNAFYFCFITLTTIGFGDFVPGSSLKAQAEKEKLISAAVYILFGLVLIAMCVNLMKEQLSQKVKRVASKLGSF</sequence>
<evidence type="ECO:0000256" key="7">
    <source>
        <dbReference type="ARBA" id="ARBA00023303"/>
    </source>
</evidence>
<feature type="transmembrane region" description="Helical" evidence="9">
    <location>
        <begin position="136"/>
        <end position="157"/>
    </location>
</feature>
<evidence type="ECO:0000256" key="5">
    <source>
        <dbReference type="ARBA" id="ARBA00023065"/>
    </source>
</evidence>
<dbReference type="GO" id="GO:0015271">
    <property type="term" value="F:outward rectifier potassium channel activity"/>
    <property type="evidence" value="ECO:0007669"/>
    <property type="project" value="TreeGrafter"/>
</dbReference>
<evidence type="ECO:0000256" key="9">
    <source>
        <dbReference type="SAM" id="Phobius"/>
    </source>
</evidence>
<feature type="non-terminal residue" evidence="11">
    <location>
        <position position="1"/>
    </location>
</feature>
<dbReference type="GO" id="GO:0022841">
    <property type="term" value="F:potassium ion leak channel activity"/>
    <property type="evidence" value="ECO:0007669"/>
    <property type="project" value="TreeGrafter"/>
</dbReference>
<comment type="caution">
    <text evidence="11">The sequence shown here is derived from an EMBL/GenBank/DDBJ whole genome shotgun (WGS) entry which is preliminary data.</text>
</comment>
<comment type="subcellular location">
    <subcellularLocation>
        <location evidence="1">Membrane</location>
        <topology evidence="1">Multi-pass membrane protein</topology>
    </subcellularLocation>
</comment>
<keyword evidence="7" id="KW-0407">Ion channel</keyword>
<evidence type="ECO:0000256" key="3">
    <source>
        <dbReference type="ARBA" id="ARBA00022692"/>
    </source>
</evidence>